<evidence type="ECO:0000256" key="2">
    <source>
        <dbReference type="ARBA" id="ARBA00006613"/>
    </source>
</evidence>
<organism evidence="8 9">
    <name type="scientific">Triparma retinervis</name>
    <dbReference type="NCBI Taxonomy" id="2557542"/>
    <lineage>
        <taxon>Eukaryota</taxon>
        <taxon>Sar</taxon>
        <taxon>Stramenopiles</taxon>
        <taxon>Ochrophyta</taxon>
        <taxon>Bolidophyceae</taxon>
        <taxon>Parmales</taxon>
        <taxon>Triparmaceae</taxon>
        <taxon>Triparma</taxon>
    </lineage>
</organism>
<feature type="non-terminal residue" evidence="8">
    <location>
        <position position="1"/>
    </location>
</feature>
<reference evidence="8" key="1">
    <citation type="submission" date="2022-07" db="EMBL/GenBank/DDBJ databases">
        <title>Genome analysis of Parmales, a sister group of diatoms, reveals the evolutionary specialization of diatoms from phago-mixotrophs to photoautotrophs.</title>
        <authorList>
            <person name="Ban H."/>
            <person name="Sato S."/>
            <person name="Yoshikawa S."/>
            <person name="Kazumasa Y."/>
            <person name="Nakamura Y."/>
            <person name="Ichinomiya M."/>
            <person name="Saitoh K."/>
            <person name="Sato N."/>
            <person name="Blanc-Mathieu R."/>
            <person name="Endo H."/>
            <person name="Kuwata A."/>
            <person name="Ogata H."/>
        </authorList>
    </citation>
    <scope>NUCLEOTIDE SEQUENCE</scope>
</reference>
<protein>
    <recommendedName>
        <fullName evidence="7">Clathrin/coatomer adaptor adaptin-like N-terminal domain-containing protein</fullName>
    </recommendedName>
</protein>
<feature type="domain" description="Clathrin/coatomer adaptor adaptin-like N-terminal" evidence="7">
    <location>
        <begin position="33"/>
        <end position="396"/>
    </location>
</feature>
<evidence type="ECO:0000313" key="9">
    <source>
        <dbReference type="Proteomes" id="UP001165082"/>
    </source>
</evidence>
<evidence type="ECO:0000256" key="5">
    <source>
        <dbReference type="ARBA" id="ARBA00023136"/>
    </source>
</evidence>
<dbReference type="OrthoDB" id="10254310at2759"/>
<evidence type="ECO:0000256" key="3">
    <source>
        <dbReference type="ARBA" id="ARBA00022448"/>
    </source>
</evidence>
<dbReference type="Proteomes" id="UP001165082">
    <property type="component" value="Unassembled WGS sequence"/>
</dbReference>
<evidence type="ECO:0000256" key="6">
    <source>
        <dbReference type="SAM" id="MobiDB-lite"/>
    </source>
</evidence>
<dbReference type="AlphaFoldDB" id="A0A9W7G1A6"/>
<comment type="subcellular location">
    <subcellularLocation>
        <location evidence="1">Endomembrane system</location>
    </subcellularLocation>
</comment>
<dbReference type="EMBL" id="BRXZ01008513">
    <property type="protein sequence ID" value="GMI27389.1"/>
    <property type="molecule type" value="Genomic_DNA"/>
</dbReference>
<evidence type="ECO:0000259" key="7">
    <source>
        <dbReference type="Pfam" id="PF01602"/>
    </source>
</evidence>
<proteinExistence type="inferred from homology"/>
<name>A0A9W7G1A6_9STRA</name>
<sequence length="421" mass="46614">PTTTSTPIPQPPGAVSAPPPAGDSYFTDARRGEVSELRTLLKTFPVERSLTRRRDVIKKVIAYMTLGIDVSRLFTEMILAVEDRDLVIKKMVYLYLTTYAQNSPDLAQMCTNTLQKDTSNDDPIIRGLALRSLCSLRVESMMEYVLDPLRRSLGDSNAYVRKTAVMGVLKLHDLNPKLVGELAEAVRGMVGDPDTMVVVNVIRTVNEIKRTEGGMKVDRKEMLGLLNRIQEFDEFGLSEVLGLLLKYKPQGNDEMFAIMNLLDPVLRTSNSGSVLATIRCFLSLTSSSPELSSMVCQRIKPPVLTLVAGGTPELVYCLLAHLKHLALVSPSTFSPDYRQLYVRYNEPSHVKHLKVEVLSLLANEENGLDIITELSEYVSDKDWRLGVKAVRAISEVGCSDRCLLEGGQGGIGEVVVEKLVE</sequence>
<dbReference type="Gene3D" id="1.25.10.10">
    <property type="entry name" value="Leucine-rich Repeat Variant"/>
    <property type="match status" value="1"/>
</dbReference>
<evidence type="ECO:0000256" key="4">
    <source>
        <dbReference type="ARBA" id="ARBA00022927"/>
    </source>
</evidence>
<evidence type="ECO:0000313" key="8">
    <source>
        <dbReference type="EMBL" id="GMI27389.1"/>
    </source>
</evidence>
<dbReference type="InterPro" id="IPR016024">
    <property type="entry name" value="ARM-type_fold"/>
</dbReference>
<keyword evidence="4" id="KW-0653">Protein transport</keyword>
<dbReference type="PANTHER" id="PTHR11134">
    <property type="entry name" value="ADAPTOR COMPLEX SUBUNIT BETA FAMILY MEMBER"/>
    <property type="match status" value="1"/>
</dbReference>
<dbReference type="GO" id="GO:0030117">
    <property type="term" value="C:membrane coat"/>
    <property type="evidence" value="ECO:0007669"/>
    <property type="project" value="InterPro"/>
</dbReference>
<dbReference type="Pfam" id="PF01602">
    <property type="entry name" value="Adaptin_N"/>
    <property type="match status" value="1"/>
</dbReference>
<dbReference type="InterPro" id="IPR011989">
    <property type="entry name" value="ARM-like"/>
</dbReference>
<feature type="non-terminal residue" evidence="8">
    <location>
        <position position="421"/>
    </location>
</feature>
<keyword evidence="5" id="KW-0472">Membrane</keyword>
<comment type="caution">
    <text evidence="8">The sequence shown here is derived from an EMBL/GenBank/DDBJ whole genome shotgun (WGS) entry which is preliminary data.</text>
</comment>
<dbReference type="InterPro" id="IPR002553">
    <property type="entry name" value="Clathrin/coatomer_adapt-like_N"/>
</dbReference>
<dbReference type="InterPro" id="IPR026739">
    <property type="entry name" value="AP_beta"/>
</dbReference>
<feature type="region of interest" description="Disordered" evidence="6">
    <location>
        <begin position="1"/>
        <end position="21"/>
    </location>
</feature>
<accession>A0A9W7G1A6</accession>
<keyword evidence="9" id="KW-1185">Reference proteome</keyword>
<gene>
    <name evidence="8" type="ORF">TrRE_jg1655</name>
</gene>
<dbReference type="SUPFAM" id="SSF48371">
    <property type="entry name" value="ARM repeat"/>
    <property type="match status" value="1"/>
</dbReference>
<evidence type="ECO:0000256" key="1">
    <source>
        <dbReference type="ARBA" id="ARBA00004308"/>
    </source>
</evidence>
<keyword evidence="3" id="KW-0813">Transport</keyword>
<comment type="similarity">
    <text evidence="2">Belongs to the adaptor complexes large subunit family.</text>
</comment>
<dbReference type="GO" id="GO:0012505">
    <property type="term" value="C:endomembrane system"/>
    <property type="evidence" value="ECO:0007669"/>
    <property type="project" value="UniProtKB-SubCell"/>
</dbReference>
<feature type="compositionally biased region" description="Pro residues" evidence="6">
    <location>
        <begin position="8"/>
        <end position="21"/>
    </location>
</feature>
<dbReference type="GO" id="GO:0016192">
    <property type="term" value="P:vesicle-mediated transport"/>
    <property type="evidence" value="ECO:0007669"/>
    <property type="project" value="InterPro"/>
</dbReference>
<dbReference type="GO" id="GO:0006886">
    <property type="term" value="P:intracellular protein transport"/>
    <property type="evidence" value="ECO:0007669"/>
    <property type="project" value="InterPro"/>
</dbReference>